<dbReference type="EMBL" id="VFQF01000001">
    <property type="protein sequence ID" value="TQN48565.1"/>
    <property type="molecule type" value="Genomic_DNA"/>
</dbReference>
<proteinExistence type="predicted"/>
<name>A0A543PWX1_9MICO</name>
<accession>A0A543PWX1</accession>
<evidence type="ECO:0000313" key="1">
    <source>
        <dbReference type="EMBL" id="TQN48565.1"/>
    </source>
</evidence>
<reference evidence="1 2" key="1">
    <citation type="submission" date="2019-06" db="EMBL/GenBank/DDBJ databases">
        <title>Sequencing the genomes of 1000 actinobacteria strains.</title>
        <authorList>
            <person name="Klenk H.-P."/>
        </authorList>
    </citation>
    <scope>NUCLEOTIDE SEQUENCE [LARGE SCALE GENOMIC DNA]</scope>
    <source>
        <strain evidence="1 2">DSM 21776</strain>
    </source>
</reference>
<sequence>MTTIKPPPIDERTYAQLLAEVTARIPVHNPEWRNHNDSDPGMTLLQLWAFMSENLLYQTRLVPDRVRAKYLELLGIDVPPATAAAGVVTFDLPRTRLEPLQIPEDREVLAGRVPFRTTTGLTALPVEVVAYVKRRVPVDPGVEDQYRLLYGSLAPAGETFDYYVAEPVVWGVGGTPPLDLATTVDGAVWLAVLARKAVEVDRARELLGGQEMAVGVVPDVTVDHVTIAPRGTSSAADTASLEFHLPDTSSPLPADSEARIPTYVPLRTSSDQQILVEPGIVQITLPASQSLTLWGDLEPNEAGVGGFPPALEGEDGARLITWIRVRPPGGGGSSDPGRRLVRLTWLGANAALVQQRARIPREQIGVGTGLPDQRYRLANVPVLPGSVRLTVDDQSWTIVDDLMEGGPEVPTGIPSTVSTGPPLPTTIAAVSRADGEVRFGDGLHGARPRKGAAIVARYDVGGGRQGMVGVGSIAKASFLPAGAVVANPLPTWGGGEAPTQAEAEQAMAAFVRHHDRMVAADDFRDVVRSAPGVEMGRVEVLPLVHPDLPAQQVPGAVTLLLLPAYDPVTPDSPVPDQAFLRTICEYVEQRRLLTTELHLRGPVYEPVWVSIGIDAMPGRAAGPVREDVKTAVRAFLSPLVGGHLREGWPLLTPVNRLELFAVVARVDGVAKVFDVLVSGSRGTAVDQVPMDTTLHLPQLRGLEVRQGDPLPIADLQGSKEPGQGLPVPAIPGECC</sequence>
<dbReference type="Proteomes" id="UP000320085">
    <property type="component" value="Unassembled WGS sequence"/>
</dbReference>
<gene>
    <name evidence="1" type="ORF">FHX52_1704</name>
</gene>
<comment type="caution">
    <text evidence="1">The sequence shown here is derived from an EMBL/GenBank/DDBJ whole genome shotgun (WGS) entry which is preliminary data.</text>
</comment>
<dbReference type="RefSeq" id="WP_185747129.1">
    <property type="nucleotide sequence ID" value="NZ_BAAAQC010000006.1"/>
</dbReference>
<evidence type="ECO:0000313" key="2">
    <source>
        <dbReference type="Proteomes" id="UP000320085"/>
    </source>
</evidence>
<dbReference type="AlphaFoldDB" id="A0A543PWX1"/>
<organism evidence="1 2">
    <name type="scientific">Humibacillus xanthopallidus</name>
    <dbReference type="NCBI Taxonomy" id="412689"/>
    <lineage>
        <taxon>Bacteria</taxon>
        <taxon>Bacillati</taxon>
        <taxon>Actinomycetota</taxon>
        <taxon>Actinomycetes</taxon>
        <taxon>Micrococcales</taxon>
        <taxon>Intrasporangiaceae</taxon>
        <taxon>Humibacillus</taxon>
    </lineage>
</organism>
<protein>
    <submittedName>
        <fullName evidence="1">Putative phage baseplate assembly protein</fullName>
    </submittedName>
</protein>